<accession>A0A840U938</accession>
<dbReference type="InterPro" id="IPR009367">
    <property type="entry name" value="Elm1-like"/>
</dbReference>
<evidence type="ECO:0000313" key="1">
    <source>
        <dbReference type="EMBL" id="MBB5322234.1"/>
    </source>
</evidence>
<dbReference type="SUPFAM" id="SSF53756">
    <property type="entry name" value="UDP-Glycosyltransferase/glycogen phosphorylase"/>
    <property type="match status" value="1"/>
</dbReference>
<keyword evidence="2" id="KW-1185">Reference proteome</keyword>
<gene>
    <name evidence="1" type="ORF">HNR38_002729</name>
</gene>
<dbReference type="RefSeq" id="WP_183705191.1">
    <property type="nucleotide sequence ID" value="NZ_JACHFE010000007.1"/>
</dbReference>
<evidence type="ECO:0000313" key="2">
    <source>
        <dbReference type="Proteomes" id="UP000591735"/>
    </source>
</evidence>
<dbReference type="Proteomes" id="UP000591735">
    <property type="component" value="Unassembled WGS sequence"/>
</dbReference>
<reference evidence="1 2" key="1">
    <citation type="submission" date="2020-08" db="EMBL/GenBank/DDBJ databases">
        <title>Genomic Encyclopedia of Type Strains, Phase IV (KMG-IV): sequencing the most valuable type-strain genomes for metagenomic binning, comparative biology and taxonomic classification.</title>
        <authorList>
            <person name="Goeker M."/>
        </authorList>
    </citation>
    <scope>NUCLEOTIDE SEQUENCE [LARGE SCALE GENOMIC DNA]</scope>
    <source>
        <strain evidence="1 2">DSM 22359</strain>
    </source>
</reference>
<sequence>MAIEAKIEPSVWLITDNKPGHRNQLRGLGERLASRFGASLTWIDANQYPASWPRAIAGLAPDIAGPDPDIIIAAGSLPQRLLLACRRRYKALRVVLMRPALPFFRPDLAIVPMHDDPPDRPDVLVTRGVLNAVTPRSGEVTGQNSLILLGGPSEHYHWNSDDILEQLKVLSVEYPDWHWQVTSSRRTPAPLIETLSSLGLDNVTFHHHEDTGPDWLPATLARSSAVWVSPDSVSMVYEAITSGAPTGLFQLTAKSVSRVVRGLKGLQADGLVTPWADRARLMQDQARQGPPLWEADRAAEWLMQQYGEHAR</sequence>
<comment type="caution">
    <text evidence="1">The sequence shown here is derived from an EMBL/GenBank/DDBJ whole genome shotgun (WGS) entry which is preliminary data.</text>
</comment>
<dbReference type="Pfam" id="PF06258">
    <property type="entry name" value="Mito_fiss_Elm1"/>
    <property type="match status" value="1"/>
</dbReference>
<name>A0A840U938_9GAMM</name>
<dbReference type="EMBL" id="JACHFE010000007">
    <property type="protein sequence ID" value="MBB5322234.1"/>
    <property type="molecule type" value="Genomic_DNA"/>
</dbReference>
<proteinExistence type="predicted"/>
<organism evidence="1 2">
    <name type="scientific">Marinobacter oulmenensis</name>
    <dbReference type="NCBI Taxonomy" id="643747"/>
    <lineage>
        <taxon>Bacteria</taxon>
        <taxon>Pseudomonadati</taxon>
        <taxon>Pseudomonadota</taxon>
        <taxon>Gammaproteobacteria</taxon>
        <taxon>Pseudomonadales</taxon>
        <taxon>Marinobacteraceae</taxon>
        <taxon>Marinobacter</taxon>
    </lineage>
</organism>
<protein>
    <recommendedName>
        <fullName evidence="3">Nucleoside-diphosphate sugar epimerase</fullName>
    </recommendedName>
</protein>
<evidence type="ECO:0008006" key="3">
    <source>
        <dbReference type="Google" id="ProtNLM"/>
    </source>
</evidence>
<dbReference type="AlphaFoldDB" id="A0A840U938"/>